<dbReference type="AlphaFoldDB" id="A0A9P0K3V6"/>
<evidence type="ECO:0000313" key="1">
    <source>
        <dbReference type="EMBL" id="CAH1966914.1"/>
    </source>
</evidence>
<gene>
    <name evidence="1" type="ORF">ACAOBT_LOCUS7115</name>
</gene>
<accession>A0A9P0K3V6</accession>
<name>A0A9P0K3V6_ACAOB</name>
<dbReference type="Proteomes" id="UP001152888">
    <property type="component" value="Unassembled WGS sequence"/>
</dbReference>
<dbReference type="EMBL" id="CAKOFQ010006739">
    <property type="protein sequence ID" value="CAH1966914.1"/>
    <property type="molecule type" value="Genomic_DNA"/>
</dbReference>
<organism evidence="1 2">
    <name type="scientific">Acanthoscelides obtectus</name>
    <name type="common">Bean weevil</name>
    <name type="synonym">Bruchus obtectus</name>
    <dbReference type="NCBI Taxonomy" id="200917"/>
    <lineage>
        <taxon>Eukaryota</taxon>
        <taxon>Metazoa</taxon>
        <taxon>Ecdysozoa</taxon>
        <taxon>Arthropoda</taxon>
        <taxon>Hexapoda</taxon>
        <taxon>Insecta</taxon>
        <taxon>Pterygota</taxon>
        <taxon>Neoptera</taxon>
        <taxon>Endopterygota</taxon>
        <taxon>Coleoptera</taxon>
        <taxon>Polyphaga</taxon>
        <taxon>Cucujiformia</taxon>
        <taxon>Chrysomeloidea</taxon>
        <taxon>Chrysomelidae</taxon>
        <taxon>Bruchinae</taxon>
        <taxon>Bruchini</taxon>
        <taxon>Acanthoscelides</taxon>
    </lineage>
</organism>
<keyword evidence="2" id="KW-1185">Reference proteome</keyword>
<protein>
    <submittedName>
        <fullName evidence="1">Uncharacterized protein</fullName>
    </submittedName>
</protein>
<proteinExistence type="predicted"/>
<reference evidence="1" key="1">
    <citation type="submission" date="2022-03" db="EMBL/GenBank/DDBJ databases">
        <authorList>
            <person name="Sayadi A."/>
        </authorList>
    </citation>
    <scope>NUCLEOTIDE SEQUENCE</scope>
</reference>
<sequence length="110" mass="12303">MEDFEILKNIANSLYDIPELRKHRDTSNFTLAGSIQKHKKLALRTLYKNPSNPEDAVEMAQLFRVGGIYTPSALKHEITVMVSPFSAAVMLATFLEPLAATTNPDSLKRL</sequence>
<comment type="caution">
    <text evidence="1">The sequence shown here is derived from an EMBL/GenBank/DDBJ whole genome shotgun (WGS) entry which is preliminary data.</text>
</comment>
<evidence type="ECO:0000313" key="2">
    <source>
        <dbReference type="Proteomes" id="UP001152888"/>
    </source>
</evidence>